<evidence type="ECO:0000313" key="3">
    <source>
        <dbReference type="Proteomes" id="UP000029861"/>
    </source>
</evidence>
<dbReference type="AlphaFoldDB" id="A0A4U8TGK7"/>
<comment type="caution">
    <text evidence="2">The sequence shown here is derived from an EMBL/GenBank/DDBJ whole genome shotgun (WGS) entry which is preliminary data.</text>
</comment>
<organism evidence="2 3">
    <name type="scientific">Helicobacter trogontum</name>
    <dbReference type="NCBI Taxonomy" id="50960"/>
    <lineage>
        <taxon>Bacteria</taxon>
        <taxon>Pseudomonadati</taxon>
        <taxon>Campylobacterota</taxon>
        <taxon>Epsilonproteobacteria</taxon>
        <taxon>Campylobacterales</taxon>
        <taxon>Helicobacteraceae</taxon>
        <taxon>Helicobacter</taxon>
    </lineage>
</organism>
<dbReference type="EMBL" id="JRPK02000003">
    <property type="protein sequence ID" value="TLD99321.1"/>
    <property type="molecule type" value="Genomic_DNA"/>
</dbReference>
<feature type="transmembrane region" description="Helical" evidence="1">
    <location>
        <begin position="327"/>
        <end position="351"/>
    </location>
</feature>
<proteinExistence type="predicted"/>
<feature type="transmembrane region" description="Helical" evidence="1">
    <location>
        <begin position="395"/>
        <end position="412"/>
    </location>
</feature>
<sequence>MMISTMDEHETKEFVQQYYKCGTDSRFEQMLQECKRSVIQSIVVPFGLSRIIATYDKTGGNVDTIHNVRKGVYATDNERQKYENKEQYNSGDYHKDQQYIDINRSAGEQIKNGKVYDYLTREKILRRDSVDLDHIVSAKEIHNDPGRVLAETDGKTLANMESNLAFTDKSINRSKQDKPMVDFLAKRDERVAEIKRLEEKRGYLTQQEMKELEKLKRQLEIDDKEALKRDKEARDSINTAINKAYYTSSKFMEQVTITSAKEGVKMGGQQALGLIVVEFFTALFDEIEDSYHKGFYIETGFFESLSKRIKNIKQRLQEYIATKYKEIVLTFGTGFLSGILSNLTTTMINIFMTTSARLVRVIREGVFSFFRAIKLILFPPNNISRKEAWHEAKKLIVSGIIVGVGVFVEQAIESFLTSIGVGAFTNVFTSIFVGALTGVAIAMAMYWLDTNQKSIEQMRYEAISKLVSQNLPLLIQKRKELEAIIQATHKERLYNLQGFFDSYKTAYMQGDDEKIYDALNGISNLYGKTLNIKNMGDVRAILDKPNRTGKLRW</sequence>
<dbReference type="RefSeq" id="WP_104742163.1">
    <property type="nucleotide sequence ID" value="NZ_FZNF01000010.1"/>
</dbReference>
<name>A0A4U8TGK7_9HELI</name>
<evidence type="ECO:0000256" key="1">
    <source>
        <dbReference type="SAM" id="Phobius"/>
    </source>
</evidence>
<gene>
    <name evidence="2" type="ORF">LS80_001365</name>
</gene>
<reference evidence="2 3" key="1">
    <citation type="journal article" date="2014" name="Genome Announc.">
        <title>Draft genome sequences of eight enterohepatic helicobacter species isolated from both laboratory and wild rodents.</title>
        <authorList>
            <person name="Sheh A."/>
            <person name="Shen Z."/>
            <person name="Fox J.G."/>
        </authorList>
    </citation>
    <scope>NUCLEOTIDE SEQUENCE [LARGE SCALE GENOMIC DNA]</scope>
    <source>
        <strain evidence="2 3">ATCC 49310</strain>
    </source>
</reference>
<dbReference type="Proteomes" id="UP000029861">
    <property type="component" value="Unassembled WGS sequence"/>
</dbReference>
<keyword evidence="1" id="KW-1133">Transmembrane helix</keyword>
<accession>A0A4U8TGK7</accession>
<protein>
    <submittedName>
        <fullName evidence="2">Lactate permease</fullName>
    </submittedName>
</protein>
<feature type="transmembrane region" description="Helical" evidence="1">
    <location>
        <begin position="424"/>
        <end position="448"/>
    </location>
</feature>
<keyword evidence="1" id="KW-0812">Transmembrane</keyword>
<keyword evidence="1" id="KW-0472">Membrane</keyword>
<evidence type="ECO:0000313" key="2">
    <source>
        <dbReference type="EMBL" id="TLD99321.1"/>
    </source>
</evidence>